<evidence type="ECO:0000256" key="1">
    <source>
        <dbReference type="SAM" id="MobiDB-lite"/>
    </source>
</evidence>
<gene>
    <name evidence="2" type="ORF">TvY486_0024690</name>
</gene>
<dbReference type="VEuPathDB" id="TriTrypDB:TvY486_0024690"/>
<feature type="compositionally biased region" description="Basic and acidic residues" evidence="1">
    <location>
        <begin position="81"/>
        <end position="107"/>
    </location>
</feature>
<reference evidence="2 3" key="1">
    <citation type="journal article" date="2012" name="Proc. Natl. Acad. Sci. U.S.A.">
        <title>Antigenic diversity is generated by distinct evolutionary mechanisms in African trypanosome species.</title>
        <authorList>
            <person name="Jackson A.P."/>
            <person name="Berry A."/>
            <person name="Aslett M."/>
            <person name="Allison H.C."/>
            <person name="Burton P."/>
            <person name="Vavrova-Anderson J."/>
            <person name="Brown R."/>
            <person name="Browne H."/>
            <person name="Corton N."/>
            <person name="Hauser H."/>
            <person name="Gamble J."/>
            <person name="Gilderthorp R."/>
            <person name="Marcello L."/>
            <person name="McQuillan J."/>
            <person name="Otto T.D."/>
            <person name="Quail M.A."/>
            <person name="Sanders M.J."/>
            <person name="van Tonder A."/>
            <person name="Ginger M.L."/>
            <person name="Field M.C."/>
            <person name="Barry J.D."/>
            <person name="Hertz-Fowler C."/>
            <person name="Berriman M."/>
        </authorList>
    </citation>
    <scope>NUCLEOTIDE SEQUENCE</scope>
    <source>
        <strain evidence="2 3">Y486</strain>
    </source>
</reference>
<dbReference type="EMBL" id="CAEX01004057">
    <property type="protein sequence ID" value="CCD19757.1"/>
    <property type="molecule type" value="Genomic_DNA"/>
</dbReference>
<accession>F9WQD0</accession>
<name>F9WQD0_TRYVY</name>
<evidence type="ECO:0000313" key="2">
    <source>
        <dbReference type="EMBL" id="CCD19757.1"/>
    </source>
</evidence>
<sequence length="119" mass="13488">MAPQRAKKKTRQAARQHKPKCEHNADETGVTRPWQASVQTRKVKRTKTELTGAKVQRRGKKRNARAETQRDTASTRNQPADARKQVGEEKTRTKQTHEKRTGKKEANARLGGSHAKVAR</sequence>
<evidence type="ECO:0000313" key="3">
    <source>
        <dbReference type="Proteomes" id="UP000009027"/>
    </source>
</evidence>
<dbReference type="Proteomes" id="UP000009027">
    <property type="component" value="Unassembled WGS sequence"/>
</dbReference>
<proteinExistence type="predicted"/>
<keyword evidence="3" id="KW-1185">Reference proteome</keyword>
<dbReference type="AlphaFoldDB" id="F9WQD0"/>
<protein>
    <submittedName>
        <fullName evidence="2">Uncharacterized protein</fullName>
    </submittedName>
</protein>
<feature type="compositionally biased region" description="Basic residues" evidence="1">
    <location>
        <begin position="1"/>
        <end position="18"/>
    </location>
</feature>
<organism evidence="2 3">
    <name type="scientific">Trypanosoma vivax (strain Y486)</name>
    <dbReference type="NCBI Taxonomy" id="1055687"/>
    <lineage>
        <taxon>Eukaryota</taxon>
        <taxon>Discoba</taxon>
        <taxon>Euglenozoa</taxon>
        <taxon>Kinetoplastea</taxon>
        <taxon>Metakinetoplastina</taxon>
        <taxon>Trypanosomatida</taxon>
        <taxon>Trypanosomatidae</taxon>
        <taxon>Trypanosoma</taxon>
        <taxon>Duttonella</taxon>
    </lineage>
</organism>
<feature type="region of interest" description="Disordered" evidence="1">
    <location>
        <begin position="1"/>
        <end position="119"/>
    </location>
</feature>